<organism evidence="1 2">
    <name type="scientific">Entomophthora muscae</name>
    <dbReference type="NCBI Taxonomy" id="34485"/>
    <lineage>
        <taxon>Eukaryota</taxon>
        <taxon>Fungi</taxon>
        <taxon>Fungi incertae sedis</taxon>
        <taxon>Zoopagomycota</taxon>
        <taxon>Entomophthoromycotina</taxon>
        <taxon>Entomophthoromycetes</taxon>
        <taxon>Entomophthorales</taxon>
        <taxon>Entomophthoraceae</taxon>
        <taxon>Entomophthora</taxon>
    </lineage>
</organism>
<protein>
    <submittedName>
        <fullName evidence="1">Uncharacterized protein</fullName>
    </submittedName>
</protein>
<comment type="caution">
    <text evidence="1">The sequence shown here is derived from an EMBL/GenBank/DDBJ whole genome shotgun (WGS) entry which is preliminary data.</text>
</comment>
<proteinExistence type="predicted"/>
<sequence length="154" mass="17338">MLNSAVTKFISLLRPGCTRTLKNDLNGSCQTKNVRHLKTRFQTRSFSISRMVLNDASKGSGGSDQGLFSSQKINEFKSHPMYAEILKHPDLLQELKITLDMMKVSSSKSSAPSFAQAIKLLADPAIRKQLDKLEKMFEEKKIKIDRSLLKAFMS</sequence>
<accession>A0ACC2SH00</accession>
<reference evidence="1" key="1">
    <citation type="submission" date="2022-04" db="EMBL/GenBank/DDBJ databases">
        <title>Genome of the entomopathogenic fungus Entomophthora muscae.</title>
        <authorList>
            <person name="Elya C."/>
            <person name="Lovett B.R."/>
            <person name="Lee E."/>
            <person name="Macias A.M."/>
            <person name="Hajek A.E."/>
            <person name="De Bivort B.L."/>
            <person name="Kasson M.T."/>
            <person name="De Fine Licht H.H."/>
            <person name="Stajich J.E."/>
        </authorList>
    </citation>
    <scope>NUCLEOTIDE SEQUENCE</scope>
    <source>
        <strain evidence="1">Berkeley</strain>
    </source>
</reference>
<keyword evidence="2" id="KW-1185">Reference proteome</keyword>
<dbReference type="EMBL" id="QTSX02005052">
    <property type="protein sequence ID" value="KAJ9061629.1"/>
    <property type="molecule type" value="Genomic_DNA"/>
</dbReference>
<name>A0ACC2SH00_9FUNG</name>
<dbReference type="Proteomes" id="UP001165960">
    <property type="component" value="Unassembled WGS sequence"/>
</dbReference>
<evidence type="ECO:0000313" key="2">
    <source>
        <dbReference type="Proteomes" id="UP001165960"/>
    </source>
</evidence>
<evidence type="ECO:0000313" key="1">
    <source>
        <dbReference type="EMBL" id="KAJ9061629.1"/>
    </source>
</evidence>
<gene>
    <name evidence="1" type="ORF">DSO57_1018634</name>
</gene>